<proteinExistence type="predicted"/>
<protein>
    <submittedName>
        <fullName evidence="1">Uncharacterized protein</fullName>
    </submittedName>
</protein>
<dbReference type="EMBL" id="JAGTJS010000026">
    <property type="protein sequence ID" value="KAH7234358.1"/>
    <property type="molecule type" value="Genomic_DNA"/>
</dbReference>
<gene>
    <name evidence="1" type="ORF">B0J15DRAFT_554884</name>
</gene>
<dbReference type="OrthoDB" id="10021397at2759"/>
<dbReference type="AlphaFoldDB" id="A0A9P9JRK0"/>
<dbReference type="Proteomes" id="UP000736672">
    <property type="component" value="Unassembled WGS sequence"/>
</dbReference>
<evidence type="ECO:0000313" key="1">
    <source>
        <dbReference type="EMBL" id="KAH7234358.1"/>
    </source>
</evidence>
<organism evidence="1 2">
    <name type="scientific">Fusarium solani</name>
    <name type="common">Filamentous fungus</name>
    <dbReference type="NCBI Taxonomy" id="169388"/>
    <lineage>
        <taxon>Eukaryota</taxon>
        <taxon>Fungi</taxon>
        <taxon>Dikarya</taxon>
        <taxon>Ascomycota</taxon>
        <taxon>Pezizomycotina</taxon>
        <taxon>Sordariomycetes</taxon>
        <taxon>Hypocreomycetidae</taxon>
        <taxon>Hypocreales</taxon>
        <taxon>Nectriaceae</taxon>
        <taxon>Fusarium</taxon>
        <taxon>Fusarium solani species complex</taxon>
    </lineage>
</organism>
<accession>A0A9P9JRK0</accession>
<keyword evidence="2" id="KW-1185">Reference proteome</keyword>
<evidence type="ECO:0000313" key="2">
    <source>
        <dbReference type="Proteomes" id="UP000736672"/>
    </source>
</evidence>
<reference evidence="1" key="1">
    <citation type="journal article" date="2021" name="Nat. Commun.">
        <title>Genetic determinants of endophytism in the Arabidopsis root mycobiome.</title>
        <authorList>
            <person name="Mesny F."/>
            <person name="Miyauchi S."/>
            <person name="Thiergart T."/>
            <person name="Pickel B."/>
            <person name="Atanasova L."/>
            <person name="Karlsson M."/>
            <person name="Huettel B."/>
            <person name="Barry K.W."/>
            <person name="Haridas S."/>
            <person name="Chen C."/>
            <person name="Bauer D."/>
            <person name="Andreopoulos W."/>
            <person name="Pangilinan J."/>
            <person name="LaButti K."/>
            <person name="Riley R."/>
            <person name="Lipzen A."/>
            <person name="Clum A."/>
            <person name="Drula E."/>
            <person name="Henrissat B."/>
            <person name="Kohler A."/>
            <person name="Grigoriev I.V."/>
            <person name="Martin F.M."/>
            <person name="Hacquard S."/>
        </authorList>
    </citation>
    <scope>NUCLEOTIDE SEQUENCE</scope>
    <source>
        <strain evidence="1">FSSC 5 MPI-SDFR-AT-0091</strain>
    </source>
</reference>
<comment type="caution">
    <text evidence="1">The sequence shown here is derived from an EMBL/GenBank/DDBJ whole genome shotgun (WGS) entry which is preliminary data.</text>
</comment>
<name>A0A9P9JRK0_FUSSL</name>
<sequence length="82" mass="8261">MGGPFFSAGQSAFVNIMLDVLATDAPGVNPLQLLATGATEVRATFPGDQLNGILSAYMSGIKGAFAVGIGRVGLAFVSTTVI</sequence>